<keyword evidence="1" id="KW-1133">Transmembrane helix</keyword>
<gene>
    <name evidence="2" type="ORF">DES36_10710</name>
</gene>
<dbReference type="InterPro" id="IPR014195">
    <property type="entry name" value="Spore_III_AG"/>
</dbReference>
<dbReference type="AlphaFoldDB" id="A0A366IAR9"/>
<dbReference type="OrthoDB" id="1634070at2"/>
<organism evidence="2 3">
    <name type="scientific">Alkalibaculum bacchi</name>
    <dbReference type="NCBI Taxonomy" id="645887"/>
    <lineage>
        <taxon>Bacteria</taxon>
        <taxon>Bacillati</taxon>
        <taxon>Bacillota</taxon>
        <taxon>Clostridia</taxon>
        <taxon>Eubacteriales</taxon>
        <taxon>Eubacteriaceae</taxon>
        <taxon>Alkalibaculum</taxon>
    </lineage>
</organism>
<keyword evidence="1" id="KW-0472">Membrane</keyword>
<feature type="transmembrane region" description="Helical" evidence="1">
    <location>
        <begin position="23"/>
        <end position="43"/>
    </location>
</feature>
<dbReference type="Proteomes" id="UP000253490">
    <property type="component" value="Unassembled WGS sequence"/>
</dbReference>
<sequence length="203" mass="22638">MKLEENIRKMIDKIRNMNEKEKVLNIGLICIIGVVMVLVSNFFRSADNPKGTSANMAEQQEVVQTTSSQPLSDYQSSIQKDLKSILGKIEGVGNIDVMITFESLDKKEIAYNTQESNNTTTENDNQGGERVIEESQKNLNAIMVNKNGSNEPLIITENYPSIKGVIVVADGASNPDIKYNLLKCVENVLDLPSHKVMIYSRKK</sequence>
<dbReference type="NCBIfam" id="TIGR02830">
    <property type="entry name" value="spore_III_AG"/>
    <property type="match status" value="1"/>
</dbReference>
<name>A0A366IAR9_9FIRM</name>
<evidence type="ECO:0000313" key="2">
    <source>
        <dbReference type="EMBL" id="RBP65273.1"/>
    </source>
</evidence>
<dbReference type="RefSeq" id="WP_113920403.1">
    <property type="nucleotide sequence ID" value="NZ_QNRX01000007.1"/>
</dbReference>
<evidence type="ECO:0000256" key="1">
    <source>
        <dbReference type="SAM" id="Phobius"/>
    </source>
</evidence>
<evidence type="ECO:0000313" key="3">
    <source>
        <dbReference type="Proteomes" id="UP000253490"/>
    </source>
</evidence>
<comment type="caution">
    <text evidence="2">The sequence shown here is derived from an EMBL/GenBank/DDBJ whole genome shotgun (WGS) entry which is preliminary data.</text>
</comment>
<dbReference type="EMBL" id="QNRX01000007">
    <property type="protein sequence ID" value="RBP65273.1"/>
    <property type="molecule type" value="Genomic_DNA"/>
</dbReference>
<keyword evidence="3" id="KW-1185">Reference proteome</keyword>
<accession>A0A366IAR9</accession>
<reference evidence="2 3" key="1">
    <citation type="submission" date="2018-06" db="EMBL/GenBank/DDBJ databases">
        <title>Genomic Encyclopedia of Type Strains, Phase IV (KMG-IV): sequencing the most valuable type-strain genomes for metagenomic binning, comparative biology and taxonomic classification.</title>
        <authorList>
            <person name="Goeker M."/>
        </authorList>
    </citation>
    <scope>NUCLEOTIDE SEQUENCE [LARGE SCALE GENOMIC DNA]</scope>
    <source>
        <strain evidence="2 3">DSM 22112</strain>
    </source>
</reference>
<proteinExistence type="predicted"/>
<keyword evidence="1" id="KW-0812">Transmembrane</keyword>
<protein>
    <submittedName>
        <fullName evidence="2">Stage III sporulation protein AG</fullName>
    </submittedName>
</protein>